<dbReference type="InterPro" id="IPR031330">
    <property type="entry name" value="Gly_Hdrlase_35_cat"/>
</dbReference>
<dbReference type="SUPFAM" id="SSF49785">
    <property type="entry name" value="Galactose-binding domain-like"/>
    <property type="match status" value="1"/>
</dbReference>
<dbReference type="Pfam" id="PF01301">
    <property type="entry name" value="Glyco_hydro_35"/>
    <property type="match status" value="1"/>
</dbReference>
<organism evidence="7 8">
    <name type="scientific">Asbolus verrucosus</name>
    <name type="common">Desert ironclad beetle</name>
    <dbReference type="NCBI Taxonomy" id="1661398"/>
    <lineage>
        <taxon>Eukaryota</taxon>
        <taxon>Metazoa</taxon>
        <taxon>Ecdysozoa</taxon>
        <taxon>Arthropoda</taxon>
        <taxon>Hexapoda</taxon>
        <taxon>Insecta</taxon>
        <taxon>Pterygota</taxon>
        <taxon>Neoptera</taxon>
        <taxon>Endopterygota</taxon>
        <taxon>Coleoptera</taxon>
        <taxon>Polyphaga</taxon>
        <taxon>Cucujiformia</taxon>
        <taxon>Tenebrionidae</taxon>
        <taxon>Pimeliinae</taxon>
        <taxon>Asbolus</taxon>
    </lineage>
</organism>
<comment type="caution">
    <text evidence="7">The sequence shown here is derived from an EMBL/GenBank/DDBJ whole genome shotgun (WGS) entry which is preliminary data.</text>
</comment>
<dbReference type="InterPro" id="IPR008979">
    <property type="entry name" value="Galactose-bd-like_sf"/>
</dbReference>
<evidence type="ECO:0000259" key="4">
    <source>
        <dbReference type="Pfam" id="PF01301"/>
    </source>
</evidence>
<dbReference type="Gene3D" id="2.60.120.260">
    <property type="entry name" value="Galactose-binding domain-like"/>
    <property type="match status" value="2"/>
</dbReference>
<dbReference type="STRING" id="1661398.A0A482W9H5"/>
<dbReference type="PANTHER" id="PTHR23421">
    <property type="entry name" value="BETA-GALACTOSIDASE RELATED"/>
    <property type="match status" value="1"/>
</dbReference>
<feature type="non-terminal residue" evidence="7">
    <location>
        <position position="353"/>
    </location>
</feature>
<dbReference type="GO" id="GO:0004553">
    <property type="term" value="F:hydrolase activity, hydrolyzing O-glycosyl compounds"/>
    <property type="evidence" value="ECO:0007669"/>
    <property type="project" value="InterPro"/>
</dbReference>
<dbReference type="InterPro" id="IPR048913">
    <property type="entry name" value="BetaGal_gal-bd"/>
</dbReference>
<dbReference type="EMBL" id="QDEB01013764">
    <property type="protein sequence ID" value="RZC41822.1"/>
    <property type="molecule type" value="Genomic_DNA"/>
</dbReference>
<dbReference type="InterPro" id="IPR017853">
    <property type="entry name" value="GH"/>
</dbReference>
<dbReference type="OrthoDB" id="1657402at2759"/>
<keyword evidence="2" id="KW-0378">Hydrolase</keyword>
<evidence type="ECO:0000256" key="2">
    <source>
        <dbReference type="ARBA" id="ARBA00022801"/>
    </source>
</evidence>
<dbReference type="Proteomes" id="UP000292052">
    <property type="component" value="Unassembled WGS sequence"/>
</dbReference>
<keyword evidence="3" id="KW-0326">Glycosidase</keyword>
<evidence type="ECO:0000256" key="1">
    <source>
        <dbReference type="ARBA" id="ARBA00009809"/>
    </source>
</evidence>
<evidence type="ECO:0000259" key="5">
    <source>
        <dbReference type="Pfam" id="PF21317"/>
    </source>
</evidence>
<sequence length="353" mass="40323">MKVRTSEFKYMNYVKRYFSMLLPLLAALQFTSGGLLIAFQVENEYGFNPQKDLDYIQQLYQTTRKYGIKELLVTSDAPYMTMDFTQDWSETHHTLMNTTFHDIYESILKYPASINLYMFHGGTNWGFLNGANIGSGNNSYYQPTTTSYDYDAPLPEAGHLRDTVMVLINGVLTSTPLASSDNFNGFGYWRLENSYITSTSTNLVNATLDLIVENWGRGNFGNLCFQCKGLTENNQVYLNDEELLFWTMYPFEFRKSWTSNLDGWKPVKGDLQTGPALYKGTLSFAEDPTDTFINMQKWTKDVVIVNEFVLGRYALVGPQQTLYLPGSFLIKGDNEIIFEQFNAAKNTIFSADP</sequence>
<gene>
    <name evidence="7" type="ORF">BDFB_003379</name>
</gene>
<evidence type="ECO:0000256" key="3">
    <source>
        <dbReference type="ARBA" id="ARBA00023295"/>
    </source>
</evidence>
<accession>A0A482W9H5</accession>
<proteinExistence type="inferred from homology"/>
<evidence type="ECO:0000313" key="7">
    <source>
        <dbReference type="EMBL" id="RZC41822.1"/>
    </source>
</evidence>
<feature type="domain" description="Beta-galactosidase galactose-binding" evidence="6">
    <location>
        <begin position="275"/>
        <end position="334"/>
    </location>
</feature>
<keyword evidence="8" id="KW-1185">Reference proteome</keyword>
<feature type="domain" description="Glycoside hydrolase 35 catalytic" evidence="4">
    <location>
        <begin position="80"/>
        <end position="162"/>
    </location>
</feature>
<dbReference type="GO" id="GO:0005975">
    <property type="term" value="P:carbohydrate metabolic process"/>
    <property type="evidence" value="ECO:0007669"/>
    <property type="project" value="InterPro"/>
</dbReference>
<dbReference type="InterPro" id="IPR048912">
    <property type="entry name" value="BetaGal1-like_ABD1"/>
</dbReference>
<reference evidence="7 8" key="1">
    <citation type="submission" date="2017-03" db="EMBL/GenBank/DDBJ databases">
        <title>Genome of the blue death feigning beetle - Asbolus verrucosus.</title>
        <authorList>
            <person name="Rider S.D."/>
        </authorList>
    </citation>
    <scope>NUCLEOTIDE SEQUENCE [LARGE SCALE GENOMIC DNA]</scope>
    <source>
        <strain evidence="7">Butters</strain>
        <tissue evidence="7">Head and leg muscle</tissue>
    </source>
</reference>
<dbReference type="Pfam" id="PF21317">
    <property type="entry name" value="BetaGal_ABD_1"/>
    <property type="match status" value="1"/>
</dbReference>
<protein>
    <submittedName>
        <fullName evidence="7">Glyco hydro 35 domain containing protein</fullName>
    </submittedName>
</protein>
<dbReference type="SUPFAM" id="SSF51445">
    <property type="entry name" value="(Trans)glycosidases"/>
    <property type="match status" value="1"/>
</dbReference>
<dbReference type="InterPro" id="IPR001944">
    <property type="entry name" value="Glycoside_Hdrlase_35"/>
</dbReference>
<evidence type="ECO:0000259" key="6">
    <source>
        <dbReference type="Pfam" id="PF21467"/>
    </source>
</evidence>
<dbReference type="AlphaFoldDB" id="A0A482W9H5"/>
<comment type="similarity">
    <text evidence="1">Belongs to the glycosyl hydrolase 35 family.</text>
</comment>
<evidence type="ECO:0000313" key="8">
    <source>
        <dbReference type="Proteomes" id="UP000292052"/>
    </source>
</evidence>
<feature type="domain" description="Beta-galactosidase 1-like first all-beta" evidence="5">
    <location>
        <begin position="196"/>
        <end position="251"/>
    </location>
</feature>
<name>A0A482W9H5_ASBVE</name>
<dbReference type="Pfam" id="PF21467">
    <property type="entry name" value="BetaGal_gal-bd"/>
    <property type="match status" value="1"/>
</dbReference>
<dbReference type="Gene3D" id="3.20.20.80">
    <property type="entry name" value="Glycosidases"/>
    <property type="match status" value="1"/>
</dbReference>